<evidence type="ECO:0000313" key="3">
    <source>
        <dbReference type="EMBL" id="MBE9399298.1"/>
    </source>
</evidence>
<gene>
    <name evidence="3" type="ORF">IOQ59_18715</name>
</gene>
<feature type="region of interest" description="Disordered" evidence="1">
    <location>
        <begin position="19"/>
        <end position="67"/>
    </location>
</feature>
<dbReference type="EMBL" id="JADEYS010000025">
    <property type="protein sequence ID" value="MBE9399298.1"/>
    <property type="molecule type" value="Genomic_DNA"/>
</dbReference>
<dbReference type="RefSeq" id="WP_193954995.1">
    <property type="nucleotide sequence ID" value="NZ_JADEYS010000025.1"/>
</dbReference>
<comment type="caution">
    <text evidence="3">The sequence shown here is derived from an EMBL/GenBank/DDBJ whole genome shotgun (WGS) entry which is preliminary data.</text>
</comment>
<sequence>MRVLIGLICVALASSPALAGKPEWAGNDKHEKQQSKEMKKAKVKAKSEEKAKPAKADKKNRTSDKKQYFAAHDHDLIREYYAEEGVEHGHKGGKVKDLPPGLQKKLDRGGELPPGWQRKLERGEVVDREVRSYAHPVPESLAARLPYDAATEEIIRIQDKVIRMSRGEGTIIDVIDIADVFVGRGMRE</sequence>
<dbReference type="Proteomes" id="UP000640333">
    <property type="component" value="Unassembled WGS sequence"/>
</dbReference>
<protein>
    <recommendedName>
        <fullName evidence="5">RcnB family protein</fullName>
    </recommendedName>
</protein>
<evidence type="ECO:0008006" key="5">
    <source>
        <dbReference type="Google" id="ProtNLM"/>
    </source>
</evidence>
<dbReference type="Gene3D" id="3.10.450.160">
    <property type="entry name" value="inner membrane protein cigr"/>
    <property type="match status" value="1"/>
</dbReference>
<keyword evidence="2" id="KW-0732">Signal</keyword>
<name>A0A8J7FN00_9GAMM</name>
<feature type="chain" id="PRO_5035311155" description="RcnB family protein" evidence="2">
    <location>
        <begin position="20"/>
        <end position="188"/>
    </location>
</feature>
<accession>A0A8J7FN00</accession>
<organism evidence="3 4">
    <name type="scientific">Pontibacterium sinense</name>
    <dbReference type="NCBI Taxonomy" id="2781979"/>
    <lineage>
        <taxon>Bacteria</taxon>
        <taxon>Pseudomonadati</taxon>
        <taxon>Pseudomonadota</taxon>
        <taxon>Gammaproteobacteria</taxon>
        <taxon>Oceanospirillales</taxon>
        <taxon>Oceanospirillaceae</taxon>
        <taxon>Pontibacterium</taxon>
    </lineage>
</organism>
<evidence type="ECO:0000256" key="1">
    <source>
        <dbReference type="SAM" id="MobiDB-lite"/>
    </source>
</evidence>
<evidence type="ECO:0000256" key="2">
    <source>
        <dbReference type="SAM" id="SignalP"/>
    </source>
</evidence>
<keyword evidence="4" id="KW-1185">Reference proteome</keyword>
<evidence type="ECO:0000313" key="4">
    <source>
        <dbReference type="Proteomes" id="UP000640333"/>
    </source>
</evidence>
<proteinExistence type="predicted"/>
<feature type="compositionally biased region" description="Basic and acidic residues" evidence="1">
    <location>
        <begin position="26"/>
        <end position="67"/>
    </location>
</feature>
<dbReference type="AlphaFoldDB" id="A0A8J7FN00"/>
<reference evidence="3" key="1">
    <citation type="submission" date="2020-10" db="EMBL/GenBank/DDBJ databases">
        <title>Bacterium isolated from coastal waters sediment.</title>
        <authorList>
            <person name="Chen R.-J."/>
            <person name="Lu D.-C."/>
            <person name="Zhu K.-L."/>
            <person name="Du Z.-J."/>
        </authorList>
    </citation>
    <scope>NUCLEOTIDE SEQUENCE</scope>
    <source>
        <strain evidence="3">N1Y112</strain>
    </source>
</reference>
<feature type="signal peptide" evidence="2">
    <location>
        <begin position="1"/>
        <end position="19"/>
    </location>
</feature>